<dbReference type="AlphaFoldDB" id="A0A2H3CQ74"/>
<name>A0A2H3CQ74_ARMGA</name>
<protein>
    <submittedName>
        <fullName evidence="2">Uncharacterized protein</fullName>
    </submittedName>
</protein>
<dbReference type="Proteomes" id="UP000217790">
    <property type="component" value="Unassembled WGS sequence"/>
</dbReference>
<organism evidence="2 3">
    <name type="scientific">Armillaria gallica</name>
    <name type="common">Bulbous honey fungus</name>
    <name type="synonym">Armillaria bulbosa</name>
    <dbReference type="NCBI Taxonomy" id="47427"/>
    <lineage>
        <taxon>Eukaryota</taxon>
        <taxon>Fungi</taxon>
        <taxon>Dikarya</taxon>
        <taxon>Basidiomycota</taxon>
        <taxon>Agaricomycotina</taxon>
        <taxon>Agaricomycetes</taxon>
        <taxon>Agaricomycetidae</taxon>
        <taxon>Agaricales</taxon>
        <taxon>Marasmiineae</taxon>
        <taxon>Physalacriaceae</taxon>
        <taxon>Armillaria</taxon>
    </lineage>
</organism>
<dbReference type="OrthoDB" id="10633903at2759"/>
<evidence type="ECO:0000313" key="2">
    <source>
        <dbReference type="EMBL" id="PBK85195.1"/>
    </source>
</evidence>
<gene>
    <name evidence="2" type="ORF">ARMGADRAFT_1036493</name>
</gene>
<keyword evidence="3" id="KW-1185">Reference proteome</keyword>
<dbReference type="EMBL" id="KZ293692">
    <property type="protein sequence ID" value="PBK85195.1"/>
    <property type="molecule type" value="Genomic_DNA"/>
</dbReference>
<evidence type="ECO:0000256" key="1">
    <source>
        <dbReference type="SAM" id="MobiDB-lite"/>
    </source>
</evidence>
<evidence type="ECO:0000313" key="3">
    <source>
        <dbReference type="Proteomes" id="UP000217790"/>
    </source>
</evidence>
<dbReference type="InParanoid" id="A0A2H3CQ74"/>
<proteinExistence type="predicted"/>
<sequence>MVDNTSASPQPCLWGHPHKYNDEDNRKEAQAATQAQYYQRPKKSSLPKCMMCQICQYHVEMLQITVNNPIKHNPALDTMEKVLRDINHCHEQVQQDLDTIYWDSEEIVRRIAQVQGYLQDIIMNAMVGKHELQCLHAQKLLLILSGLPVLNAVPKLQLCAEDHNVWVSGYSQYLSHHKLALMASEYPWGFEATQLRELCHNASIYHDACSHDSAEPGHLKEWLQTYQLHWTFKYPPPFFPSQWHRIGKKHRMENTARALLGVTGWPVPKYKNPPPPFAICEPKTPLSSPVTSPDDLQQELVTLIPHIESVIAASLGQMGSGAVGPTYWALPLIVWVHKKLRG</sequence>
<accession>A0A2H3CQ74</accession>
<feature type="region of interest" description="Disordered" evidence="1">
    <location>
        <begin position="1"/>
        <end position="21"/>
    </location>
</feature>
<reference evidence="3" key="1">
    <citation type="journal article" date="2017" name="Nat. Ecol. Evol.">
        <title>Genome expansion and lineage-specific genetic innovations in the forest pathogenic fungi Armillaria.</title>
        <authorList>
            <person name="Sipos G."/>
            <person name="Prasanna A.N."/>
            <person name="Walter M.C."/>
            <person name="O'Connor E."/>
            <person name="Balint B."/>
            <person name="Krizsan K."/>
            <person name="Kiss B."/>
            <person name="Hess J."/>
            <person name="Varga T."/>
            <person name="Slot J."/>
            <person name="Riley R."/>
            <person name="Boka B."/>
            <person name="Rigling D."/>
            <person name="Barry K."/>
            <person name="Lee J."/>
            <person name="Mihaltcheva S."/>
            <person name="LaButti K."/>
            <person name="Lipzen A."/>
            <person name="Waldron R."/>
            <person name="Moloney N.M."/>
            <person name="Sperisen C."/>
            <person name="Kredics L."/>
            <person name="Vagvoelgyi C."/>
            <person name="Patrignani A."/>
            <person name="Fitzpatrick D."/>
            <person name="Nagy I."/>
            <person name="Doyle S."/>
            <person name="Anderson J.B."/>
            <person name="Grigoriev I.V."/>
            <person name="Gueldener U."/>
            <person name="Muensterkoetter M."/>
            <person name="Nagy L.G."/>
        </authorList>
    </citation>
    <scope>NUCLEOTIDE SEQUENCE [LARGE SCALE GENOMIC DNA]</scope>
    <source>
        <strain evidence="3">Ar21-2</strain>
    </source>
</reference>